<evidence type="ECO:0000313" key="3">
    <source>
        <dbReference type="EMBL" id="KAK3876155.1"/>
    </source>
</evidence>
<dbReference type="PANTHER" id="PTHR22803">
    <property type="entry name" value="MANNOSE, PHOSPHOLIPASE, LECTIN RECEPTOR RELATED"/>
    <property type="match status" value="1"/>
</dbReference>
<dbReference type="InterPro" id="IPR050111">
    <property type="entry name" value="C-type_lectin/snaclec_domain"/>
</dbReference>
<evidence type="ECO:0000259" key="2">
    <source>
        <dbReference type="PROSITE" id="PS50041"/>
    </source>
</evidence>
<keyword evidence="1" id="KW-1015">Disulfide bond</keyword>
<dbReference type="SUPFAM" id="SSF56436">
    <property type="entry name" value="C-type lectin-like"/>
    <property type="match status" value="6"/>
</dbReference>
<comment type="caution">
    <text evidence="3">The sequence shown here is derived from an EMBL/GenBank/DDBJ whole genome shotgun (WGS) entry which is preliminary data.</text>
</comment>
<dbReference type="EMBL" id="JAWQEG010001866">
    <property type="protein sequence ID" value="KAK3876155.1"/>
    <property type="molecule type" value="Genomic_DNA"/>
</dbReference>
<feature type="domain" description="C-type lectin" evidence="2">
    <location>
        <begin position="55"/>
        <end position="165"/>
    </location>
</feature>
<feature type="domain" description="C-type lectin" evidence="2">
    <location>
        <begin position="214"/>
        <end position="337"/>
    </location>
</feature>
<dbReference type="Proteomes" id="UP001286313">
    <property type="component" value="Unassembled WGS sequence"/>
</dbReference>
<accession>A0AAE1FMI2</accession>
<name>A0AAE1FMI2_PETCI</name>
<evidence type="ECO:0000256" key="1">
    <source>
        <dbReference type="ARBA" id="ARBA00023157"/>
    </source>
</evidence>
<feature type="domain" description="C-type lectin" evidence="2">
    <location>
        <begin position="364"/>
        <end position="486"/>
    </location>
</feature>
<sequence>MAAREHCKAQGGQLAVIDDQLEAEHLGSLAQNTELAWFGLSWSNDTNTFQWTFIEPLSWEIAESMCQSFGAHLLVLNDVQEDYEMRWFMTRRRWGYFPEPFWVGLKMVNNTDYEWLDGSTFTITEDWASEEPDTHNGRELCVQVTSRNFLFSTAVCAQPRAFICEAAEGMPLTTLPPPTPTPDVYCFDVYNNTSTTEDNTNTTSTTQDNTWLLYQDFCYKFVGIDSVRGEKALGWWESHVKCREDGGELASIHSLEENYWIMSKLTNLNVELVWIGGKALEDSGYSWLDETPFDFVNWRQGEPNNIFDQEDCISMYAGNQGYWNDQNCAVPEGHVCKRPYQDFYPKHQPTVAPKGYCPSDWIYTGTKCFKIFQESVDIETAIGACKNISSSGNVASIHSNIEQAYLTSAMSTVRTSVWIGLQQQNYRYYWMDQTTMTYTNWAVGEPNLRPQRRWRSRELCVEMLPYHEAGRWNSLGCDEMRSYVCQQHPDPSITIPSTRSLCDASLDHYISYQDGCYRVVNGASTWEDAEAECQLEGSHLISIKSISEAATAWVVVKESGLQEAWLGLRYHQDKNVFKWSNGWPGLYTQWGAWEPHTNTSNYNLCTKLNTTDGLWYTESCEQEKAFVCKYENGTIVPTPDTPMEGLCPDEGNWYDFGGSHCYRIFTDEMPWKDANLRCLRENADLVSIHTQEENVLLHRAVHFIKDTLWIGLLQKRDNYGWSDGSGFDFLAWA</sequence>
<dbReference type="Gene3D" id="3.10.100.10">
    <property type="entry name" value="Mannose-Binding Protein A, subunit A"/>
    <property type="match status" value="6"/>
</dbReference>
<dbReference type="CDD" id="cd00037">
    <property type="entry name" value="CLECT"/>
    <property type="match status" value="4"/>
</dbReference>
<dbReference type="InterPro" id="IPR018378">
    <property type="entry name" value="C-type_lectin_CS"/>
</dbReference>
<dbReference type="PROSITE" id="PS00615">
    <property type="entry name" value="C_TYPE_LECTIN_1"/>
    <property type="match status" value="1"/>
</dbReference>
<organism evidence="3 4">
    <name type="scientific">Petrolisthes cinctipes</name>
    <name type="common">Flat porcelain crab</name>
    <dbReference type="NCBI Taxonomy" id="88211"/>
    <lineage>
        <taxon>Eukaryota</taxon>
        <taxon>Metazoa</taxon>
        <taxon>Ecdysozoa</taxon>
        <taxon>Arthropoda</taxon>
        <taxon>Crustacea</taxon>
        <taxon>Multicrustacea</taxon>
        <taxon>Malacostraca</taxon>
        <taxon>Eumalacostraca</taxon>
        <taxon>Eucarida</taxon>
        <taxon>Decapoda</taxon>
        <taxon>Pleocyemata</taxon>
        <taxon>Anomura</taxon>
        <taxon>Galatheoidea</taxon>
        <taxon>Porcellanidae</taxon>
        <taxon>Petrolisthes</taxon>
    </lineage>
</organism>
<proteinExistence type="predicted"/>
<dbReference type="InterPro" id="IPR016186">
    <property type="entry name" value="C-type_lectin-like/link_sf"/>
</dbReference>
<dbReference type="PROSITE" id="PS50041">
    <property type="entry name" value="C_TYPE_LECTIN_2"/>
    <property type="match status" value="5"/>
</dbReference>
<dbReference type="InterPro" id="IPR001304">
    <property type="entry name" value="C-type_lectin-like"/>
</dbReference>
<gene>
    <name evidence="3" type="ORF">Pcinc_019037</name>
</gene>
<feature type="domain" description="C-type lectin" evidence="2">
    <location>
        <begin position="512"/>
        <end position="629"/>
    </location>
</feature>
<protein>
    <recommendedName>
        <fullName evidence="2">C-type lectin domain-containing protein</fullName>
    </recommendedName>
</protein>
<dbReference type="AlphaFoldDB" id="A0AAE1FMI2"/>
<reference evidence="3" key="1">
    <citation type="submission" date="2023-10" db="EMBL/GenBank/DDBJ databases">
        <title>Genome assemblies of two species of porcelain crab, Petrolisthes cinctipes and Petrolisthes manimaculis (Anomura: Porcellanidae).</title>
        <authorList>
            <person name="Angst P."/>
        </authorList>
    </citation>
    <scope>NUCLEOTIDE SEQUENCE</scope>
    <source>
        <strain evidence="3">PB745_01</strain>
        <tissue evidence="3">Gill</tissue>
    </source>
</reference>
<keyword evidence="4" id="KW-1185">Reference proteome</keyword>
<feature type="domain" description="C-type lectin" evidence="2">
    <location>
        <begin position="657"/>
        <end position="733"/>
    </location>
</feature>
<dbReference type="Pfam" id="PF00059">
    <property type="entry name" value="Lectin_C"/>
    <property type="match status" value="5"/>
</dbReference>
<dbReference type="InterPro" id="IPR016187">
    <property type="entry name" value="CTDL_fold"/>
</dbReference>
<dbReference type="SMART" id="SM00034">
    <property type="entry name" value="CLECT"/>
    <property type="match status" value="5"/>
</dbReference>
<evidence type="ECO:0000313" key="4">
    <source>
        <dbReference type="Proteomes" id="UP001286313"/>
    </source>
</evidence>